<accession>A0ABP9V9D4</accession>
<evidence type="ECO:0000313" key="2">
    <source>
        <dbReference type="Proteomes" id="UP001458946"/>
    </source>
</evidence>
<evidence type="ECO:0000313" key="1">
    <source>
        <dbReference type="EMBL" id="GAA5501889.1"/>
    </source>
</evidence>
<dbReference type="Proteomes" id="UP001458946">
    <property type="component" value="Unassembled WGS sequence"/>
</dbReference>
<proteinExistence type="predicted"/>
<comment type="caution">
    <text evidence="1">The sequence shown here is derived from an EMBL/GenBank/DDBJ whole genome shotgun (WGS) entry which is preliminary data.</text>
</comment>
<dbReference type="Pfam" id="PF10134">
    <property type="entry name" value="RPA"/>
    <property type="match status" value="1"/>
</dbReference>
<organism evidence="1 2">
    <name type="scientific">Deinococcus xinjiangensis</name>
    <dbReference type="NCBI Taxonomy" id="457454"/>
    <lineage>
        <taxon>Bacteria</taxon>
        <taxon>Thermotogati</taxon>
        <taxon>Deinococcota</taxon>
        <taxon>Deinococci</taxon>
        <taxon>Deinococcales</taxon>
        <taxon>Deinococcaceae</taxon>
        <taxon>Deinococcus</taxon>
    </lineage>
</organism>
<gene>
    <name evidence="1" type="ORF">Dxin01_01628</name>
</gene>
<dbReference type="InterPro" id="IPR018777">
    <property type="entry name" value="Replication_initiator_prot_A"/>
</dbReference>
<reference evidence="1 2" key="1">
    <citation type="submission" date="2024-02" db="EMBL/GenBank/DDBJ databases">
        <title>Deinococcus xinjiangensis NBRC 107630.</title>
        <authorList>
            <person name="Ichikawa N."/>
            <person name="Katano-Makiyama Y."/>
            <person name="Hidaka K."/>
        </authorList>
    </citation>
    <scope>NUCLEOTIDE SEQUENCE [LARGE SCALE GENOMIC DNA]</scope>
    <source>
        <strain evidence="1 2">NBRC 107630</strain>
    </source>
</reference>
<name>A0ABP9V9D4_9DEIO</name>
<dbReference type="EMBL" id="BAABRN010000015">
    <property type="protein sequence ID" value="GAA5501889.1"/>
    <property type="molecule type" value="Genomic_DNA"/>
</dbReference>
<protein>
    <submittedName>
        <fullName evidence="1">Uncharacterized protein</fullName>
    </submittedName>
</protein>
<sequence>MKTERTTAPNFTYTLPHMAKESRQIKEIRQVQGHDERNIARLALALAQNRVPETMQSWEKHLTVDALGATHVKCVSRADTVVPHGLDNDIIVGLVNAFVEQGLPNAGVVQLSAYRLLTLAGLRVGGRQYNELLESLRRLQGSTFAITDSWFDGKQHQWVSEEFSIISSFSRVDATELAEEIGQLRADTMLEIQLARAITRSVRNGHLRPLDLAFYSQLSQPMVRTLYRSLEERRAPAGKVPTNEYTVSTRIWGEHLGMQGWRLDKIRRALEPAHAELQENKYLLEVIYTGRGESQQITYRFGKVSAPVDAELVALLTKNGLSAPNAMKIVQEFEERVEHTVAAFQKVVAQARTPVKNRQGLLVDMFQNPDKYAEYLEATENAATEPKKPAKAAKEKKAVKTVDSDWDAKQAEEWQGLTPEAREKRMLNLLQMMMPDYLNKEEMGVIATLVGNGTLDGLTTARNLTRAMAEKTLDTYAKELRAQIEV</sequence>
<keyword evidence="2" id="KW-1185">Reference proteome</keyword>